<keyword evidence="1" id="KW-1133">Transmembrane helix</keyword>
<name>A0A5N5IK43_9FLAO</name>
<proteinExistence type="predicted"/>
<dbReference type="RefSeq" id="WP_151891686.1">
    <property type="nucleotide sequence ID" value="NZ_VNIK02000017.1"/>
</dbReference>
<reference evidence="2" key="1">
    <citation type="submission" date="2019-10" db="EMBL/GenBank/DDBJ databases">
        <title>Muricauda hadale sp. nov., a piezophilic bacterium isolated from hadopelagic water of the Mariana Trench.</title>
        <authorList>
            <person name="Wei Y."/>
        </authorList>
    </citation>
    <scope>NUCLEOTIDE SEQUENCE [LARGE SCALE GENOMIC DNA]</scope>
    <source>
        <strain evidence="2">MT-229</strain>
    </source>
</reference>
<keyword evidence="1" id="KW-0472">Membrane</keyword>
<keyword evidence="1" id="KW-0812">Transmembrane</keyword>
<organism evidence="2 3">
    <name type="scientific">Flagellimonas hadalis</name>
    <dbReference type="NCBI Taxonomy" id="2597517"/>
    <lineage>
        <taxon>Bacteria</taxon>
        <taxon>Pseudomonadati</taxon>
        <taxon>Bacteroidota</taxon>
        <taxon>Flavobacteriia</taxon>
        <taxon>Flavobacteriales</taxon>
        <taxon>Flavobacteriaceae</taxon>
        <taxon>Flagellimonas</taxon>
    </lineage>
</organism>
<gene>
    <name evidence="2" type="ORF">FOT42_016840</name>
</gene>
<accession>A0A5N5IK43</accession>
<keyword evidence="3" id="KW-1185">Reference proteome</keyword>
<evidence type="ECO:0000313" key="2">
    <source>
        <dbReference type="EMBL" id="KAB5484215.1"/>
    </source>
</evidence>
<sequence>MINTILERERKWGIVWAIVLIVFNLSAIYFIIDLFGYDELVDHFNPEGVTKSVHPEKLAWLLFINVLCNLFFMVTALMTRLMNREEL</sequence>
<evidence type="ECO:0000256" key="1">
    <source>
        <dbReference type="SAM" id="Phobius"/>
    </source>
</evidence>
<dbReference type="AlphaFoldDB" id="A0A5N5IK43"/>
<evidence type="ECO:0000313" key="3">
    <source>
        <dbReference type="Proteomes" id="UP000319204"/>
    </source>
</evidence>
<dbReference type="OrthoDB" id="1377375at2"/>
<protein>
    <submittedName>
        <fullName evidence="2">Uncharacterized protein</fullName>
    </submittedName>
</protein>
<feature type="transmembrane region" description="Helical" evidence="1">
    <location>
        <begin position="58"/>
        <end position="78"/>
    </location>
</feature>
<dbReference type="Proteomes" id="UP000319204">
    <property type="component" value="Unassembled WGS sequence"/>
</dbReference>
<dbReference type="EMBL" id="VNIK02000017">
    <property type="protein sequence ID" value="KAB5484215.1"/>
    <property type="molecule type" value="Genomic_DNA"/>
</dbReference>
<feature type="transmembrane region" description="Helical" evidence="1">
    <location>
        <begin position="12"/>
        <end position="32"/>
    </location>
</feature>
<comment type="caution">
    <text evidence="2">The sequence shown here is derived from an EMBL/GenBank/DDBJ whole genome shotgun (WGS) entry which is preliminary data.</text>
</comment>